<feature type="transmembrane region" description="Helical" evidence="7">
    <location>
        <begin position="403"/>
        <end position="426"/>
    </location>
</feature>
<evidence type="ECO:0000256" key="3">
    <source>
        <dbReference type="ARBA" id="ARBA00022692"/>
    </source>
</evidence>
<name>E9HPP7_DAPPU</name>
<dbReference type="GO" id="GO:0008049">
    <property type="term" value="P:male courtship behavior"/>
    <property type="evidence" value="ECO:0000318"/>
    <property type="project" value="GO_Central"/>
</dbReference>
<evidence type="ECO:0000256" key="2">
    <source>
        <dbReference type="ARBA" id="ARBA00022475"/>
    </source>
</evidence>
<reference evidence="8 9" key="1">
    <citation type="journal article" date="2011" name="Science">
        <title>The ecoresponsive genome of Daphnia pulex.</title>
        <authorList>
            <person name="Colbourne J.K."/>
            <person name="Pfrender M.E."/>
            <person name="Gilbert D."/>
            <person name="Thomas W.K."/>
            <person name="Tucker A."/>
            <person name="Oakley T.H."/>
            <person name="Tokishita S."/>
            <person name="Aerts A."/>
            <person name="Arnold G.J."/>
            <person name="Basu M.K."/>
            <person name="Bauer D.J."/>
            <person name="Caceres C.E."/>
            <person name="Carmel L."/>
            <person name="Casola C."/>
            <person name="Choi J.H."/>
            <person name="Detter J.C."/>
            <person name="Dong Q."/>
            <person name="Dusheyko S."/>
            <person name="Eads B.D."/>
            <person name="Frohlich T."/>
            <person name="Geiler-Samerotte K.A."/>
            <person name="Gerlach D."/>
            <person name="Hatcher P."/>
            <person name="Jogdeo S."/>
            <person name="Krijgsveld J."/>
            <person name="Kriventseva E.V."/>
            <person name="Kultz D."/>
            <person name="Laforsch C."/>
            <person name="Lindquist E."/>
            <person name="Lopez J."/>
            <person name="Manak J.R."/>
            <person name="Muller J."/>
            <person name="Pangilinan J."/>
            <person name="Patwardhan R.P."/>
            <person name="Pitluck S."/>
            <person name="Pritham E.J."/>
            <person name="Rechtsteiner A."/>
            <person name="Rho M."/>
            <person name="Rogozin I.B."/>
            <person name="Sakarya O."/>
            <person name="Salamov A."/>
            <person name="Schaack S."/>
            <person name="Shapiro H."/>
            <person name="Shiga Y."/>
            <person name="Skalitzky C."/>
            <person name="Smith Z."/>
            <person name="Souvorov A."/>
            <person name="Sung W."/>
            <person name="Tang Z."/>
            <person name="Tsuchiya D."/>
            <person name="Tu H."/>
            <person name="Vos H."/>
            <person name="Wang M."/>
            <person name="Wolf Y.I."/>
            <person name="Yamagata H."/>
            <person name="Yamada T."/>
            <person name="Ye Y."/>
            <person name="Shaw J.R."/>
            <person name="Andrews J."/>
            <person name="Crease T.J."/>
            <person name="Tang H."/>
            <person name="Lucas S.M."/>
            <person name="Robertson H.M."/>
            <person name="Bork P."/>
            <person name="Koonin E.V."/>
            <person name="Zdobnov E.M."/>
            <person name="Grigoriev I.V."/>
            <person name="Lynch M."/>
            <person name="Boore J.L."/>
        </authorList>
    </citation>
    <scope>NUCLEOTIDE SEQUENCE [LARGE SCALE GENOMIC DNA]</scope>
</reference>
<comment type="subcellular location">
    <subcellularLocation>
        <location evidence="1">Cell membrane</location>
        <topology evidence="1">Multi-pass membrane protein</topology>
    </subcellularLocation>
</comment>
<dbReference type="GO" id="GO:0007635">
    <property type="term" value="P:chemosensory behavior"/>
    <property type="evidence" value="ECO:0000318"/>
    <property type="project" value="GO_Central"/>
</dbReference>
<dbReference type="PANTHER" id="PTHR21143:SF133">
    <property type="entry name" value="GUSTATORY AND PHEROMONE RECEPTOR 32A-RELATED"/>
    <property type="match status" value="1"/>
</dbReference>
<organism evidence="8 9">
    <name type="scientific">Daphnia pulex</name>
    <name type="common">Water flea</name>
    <dbReference type="NCBI Taxonomy" id="6669"/>
    <lineage>
        <taxon>Eukaryota</taxon>
        <taxon>Metazoa</taxon>
        <taxon>Ecdysozoa</taxon>
        <taxon>Arthropoda</taxon>
        <taxon>Crustacea</taxon>
        <taxon>Branchiopoda</taxon>
        <taxon>Diplostraca</taxon>
        <taxon>Cladocera</taxon>
        <taxon>Anomopoda</taxon>
        <taxon>Daphniidae</taxon>
        <taxon>Daphnia</taxon>
    </lineage>
</organism>
<dbReference type="HOGENOM" id="CLU_704495_0_0_1"/>
<feature type="transmembrane region" description="Helical" evidence="7">
    <location>
        <begin position="177"/>
        <end position="194"/>
    </location>
</feature>
<proteinExistence type="predicted"/>
<feature type="transmembrane region" description="Helical" evidence="7">
    <location>
        <begin position="291"/>
        <end position="316"/>
    </location>
</feature>
<keyword evidence="6" id="KW-0675">Receptor</keyword>
<feature type="transmembrane region" description="Helical" evidence="7">
    <location>
        <begin position="82"/>
        <end position="103"/>
    </location>
</feature>
<dbReference type="AlphaFoldDB" id="E9HPP7"/>
<dbReference type="GO" id="GO:0005886">
    <property type="term" value="C:plasma membrane"/>
    <property type="evidence" value="ECO:0007669"/>
    <property type="project" value="UniProtKB-SubCell"/>
</dbReference>
<keyword evidence="2" id="KW-1003">Cell membrane</keyword>
<dbReference type="KEGG" id="dpx:DAPPUDRAFT_346876"/>
<evidence type="ECO:0000313" key="9">
    <source>
        <dbReference type="Proteomes" id="UP000000305"/>
    </source>
</evidence>
<evidence type="ECO:0000256" key="5">
    <source>
        <dbReference type="ARBA" id="ARBA00023136"/>
    </source>
</evidence>
<keyword evidence="5 7" id="KW-0472">Membrane</keyword>
<protein>
    <recommendedName>
        <fullName evidence="10">Gustatory receptor</fullName>
    </recommendedName>
</protein>
<keyword evidence="4 7" id="KW-1133">Transmembrane helix</keyword>
<dbReference type="GO" id="GO:0043025">
    <property type="term" value="C:neuronal cell body"/>
    <property type="evidence" value="ECO:0000318"/>
    <property type="project" value="GO_Central"/>
</dbReference>
<dbReference type="EMBL" id="GL732708">
    <property type="protein sequence ID" value="EFX66301.1"/>
    <property type="molecule type" value="Genomic_DNA"/>
</dbReference>
<dbReference type="GO" id="GO:0030424">
    <property type="term" value="C:axon"/>
    <property type="evidence" value="ECO:0000318"/>
    <property type="project" value="GO_Central"/>
</dbReference>
<evidence type="ECO:0000256" key="4">
    <source>
        <dbReference type="ARBA" id="ARBA00022989"/>
    </source>
</evidence>
<feature type="transmembrane region" description="Helical" evidence="7">
    <location>
        <begin position="115"/>
        <end position="136"/>
    </location>
</feature>
<evidence type="ECO:0000256" key="1">
    <source>
        <dbReference type="ARBA" id="ARBA00004651"/>
    </source>
</evidence>
<evidence type="ECO:0000256" key="7">
    <source>
        <dbReference type="SAM" id="Phobius"/>
    </source>
</evidence>
<dbReference type="Proteomes" id="UP000000305">
    <property type="component" value="Unassembled WGS sequence"/>
</dbReference>
<evidence type="ECO:0000313" key="8">
    <source>
        <dbReference type="EMBL" id="EFX66301.1"/>
    </source>
</evidence>
<gene>
    <name evidence="8" type="primary">DpuGr39</name>
    <name evidence="8" type="ORF">DAPPUDRAFT_346876</name>
</gene>
<keyword evidence="3 7" id="KW-0812">Transmembrane</keyword>
<feature type="transmembrane region" description="Helical" evidence="7">
    <location>
        <begin position="206"/>
        <end position="227"/>
    </location>
</feature>
<accession>E9HPP7</accession>
<dbReference type="FunCoup" id="E9HPP7">
    <property type="interactions" value="27"/>
</dbReference>
<keyword evidence="9" id="KW-1185">Reference proteome</keyword>
<evidence type="ECO:0000256" key="6">
    <source>
        <dbReference type="ARBA" id="ARBA00023170"/>
    </source>
</evidence>
<dbReference type="InterPro" id="IPR013604">
    <property type="entry name" value="7TM_chemorcpt"/>
</dbReference>
<sequence length="428" mass="49386">MVTQTQPKWDQQAIHFPHSSFSFTHKSTAKIIAQTKMSVFDQLRPFVSFCQACGMIPFTIEQNQITNKFAKFTFSFRHLTTWWFFLVMFMETVVMSVMGYVSFIQTFYILNGQNLPITVIILLFVIGMSYFAQLLLSRWIILHYRQLRNAIETIQEVEKLFGEKFISQHKSSVTTRFIIGFVLVVISAIGTLTLSTPIHRQFSSLIYTNNVFASVATFSTLAFIYLLFESTFFFFHMCYYIIAYYVQLLIIRSDAEDQTISQKKKENMGVLKENTLILNYLCRASQELNRIFSFPVLILLTAKFISVVTTAFAYIYNCFIHSNVVLDSYSWLFLFTFFTDWIKMLILFNAADMPVNQVIRLLRDKVTAISSYGLSHSLAEKFAFMTSLVQIDENRVRLSAAGLFKVGMHLVPALAGAVVTYMVILLQN</sequence>
<dbReference type="GO" id="GO:0050909">
    <property type="term" value="P:sensory perception of taste"/>
    <property type="evidence" value="ECO:0007669"/>
    <property type="project" value="InterPro"/>
</dbReference>
<evidence type="ECO:0008006" key="10">
    <source>
        <dbReference type="Google" id="ProtNLM"/>
    </source>
</evidence>
<dbReference type="GO" id="GO:0030425">
    <property type="term" value="C:dendrite"/>
    <property type="evidence" value="ECO:0000318"/>
    <property type="project" value="GO_Central"/>
</dbReference>
<feature type="transmembrane region" description="Helical" evidence="7">
    <location>
        <begin position="328"/>
        <end position="351"/>
    </location>
</feature>
<dbReference type="PANTHER" id="PTHR21143">
    <property type="entry name" value="INVERTEBRATE GUSTATORY RECEPTOR"/>
    <property type="match status" value="1"/>
</dbReference>
<dbReference type="Pfam" id="PF08395">
    <property type="entry name" value="7tm_7"/>
    <property type="match status" value="1"/>
</dbReference>
<dbReference type="InParanoid" id="E9HPP7"/>